<dbReference type="HOGENOM" id="CLU_1400548_0_0_7"/>
<dbReference type="KEGG" id="drt:Dret_1334"/>
<evidence type="ECO:0008006" key="3">
    <source>
        <dbReference type="Google" id="ProtNLM"/>
    </source>
</evidence>
<dbReference type="AlphaFoldDB" id="C8X2H5"/>
<sequence length="194" mass="21181">MKTQIHSILKSGAALLCLFLVAGCGGGLVVPLDYTPVANQQRCEADIGVQPLLDTRAQEQLGQTHRGGRYFPQGSVSQWASQALYKELAEMGCQQISYLENGAAAPPTWVISGAVTHLAINQTGVFQFAGGLGLRLTLSHQGTKVFEKEYTINEKRTALPDSDVPPELVQSMLQDVFREAVPNLVRIIEQHRRP</sequence>
<reference evidence="1 2" key="2">
    <citation type="journal article" date="2010" name="Stand. Genomic Sci.">
        <title>Complete genome sequence of Desulfohalobium retbaense type strain (HR(100)).</title>
        <authorList>
            <person name="Spring S."/>
            <person name="Nolan M."/>
            <person name="Lapidus A."/>
            <person name="Glavina Del Rio T."/>
            <person name="Copeland A."/>
            <person name="Tice H."/>
            <person name="Cheng J.F."/>
            <person name="Lucas S."/>
            <person name="Land M."/>
            <person name="Chen F."/>
            <person name="Bruce D."/>
            <person name="Goodwin L."/>
            <person name="Pitluck S."/>
            <person name="Ivanova N."/>
            <person name="Mavromatis K."/>
            <person name="Mikhailova N."/>
            <person name="Pati A."/>
            <person name="Chen A."/>
            <person name="Palaniappan K."/>
            <person name="Hauser L."/>
            <person name="Chang Y.J."/>
            <person name="Jeffries C.D."/>
            <person name="Munk C."/>
            <person name="Kiss H."/>
            <person name="Chain P."/>
            <person name="Han C."/>
            <person name="Brettin T."/>
            <person name="Detter J.C."/>
            <person name="Schuler E."/>
            <person name="Goker M."/>
            <person name="Rohde M."/>
            <person name="Bristow J."/>
            <person name="Eisen J.A."/>
            <person name="Markowitz V."/>
            <person name="Hugenholtz P."/>
            <person name="Kyrpides N.C."/>
            <person name="Klenk H.P."/>
        </authorList>
    </citation>
    <scope>NUCLEOTIDE SEQUENCE [LARGE SCALE GENOMIC DNA]</scope>
    <source>
        <strain evidence="1 2">DSM 5692</strain>
    </source>
</reference>
<dbReference type="Proteomes" id="UP000001052">
    <property type="component" value="Chromosome"/>
</dbReference>
<dbReference type="STRING" id="485915.Dret_1334"/>
<reference evidence="2" key="1">
    <citation type="submission" date="2009-09" db="EMBL/GenBank/DDBJ databases">
        <title>The complete chromosome of Desulfohalobium retbaense DSM 5692.</title>
        <authorList>
            <consortium name="US DOE Joint Genome Institute (JGI-PGF)"/>
            <person name="Lucas S."/>
            <person name="Copeland A."/>
            <person name="Lapidus A."/>
            <person name="Glavina del Rio T."/>
            <person name="Dalin E."/>
            <person name="Tice H."/>
            <person name="Bruce D."/>
            <person name="Goodwin L."/>
            <person name="Pitluck S."/>
            <person name="Kyrpides N."/>
            <person name="Mavromatis K."/>
            <person name="Ivanova N."/>
            <person name="Mikhailova N."/>
            <person name="Munk A.C."/>
            <person name="Brettin T."/>
            <person name="Detter J.C."/>
            <person name="Han C."/>
            <person name="Tapia R."/>
            <person name="Larimer F."/>
            <person name="Land M."/>
            <person name="Hauser L."/>
            <person name="Markowitz V."/>
            <person name="Cheng J.-F."/>
            <person name="Hugenholtz P."/>
            <person name="Woyke T."/>
            <person name="Wu D."/>
            <person name="Spring S."/>
            <person name="Klenk H.-P."/>
            <person name="Eisen J.A."/>
        </authorList>
    </citation>
    <scope>NUCLEOTIDE SEQUENCE [LARGE SCALE GENOMIC DNA]</scope>
    <source>
        <strain evidence="2">DSM 5692</strain>
    </source>
</reference>
<dbReference type="PROSITE" id="PS51257">
    <property type="entry name" value="PROKAR_LIPOPROTEIN"/>
    <property type="match status" value="1"/>
</dbReference>
<dbReference type="eggNOG" id="ENOG502ZVWC">
    <property type="taxonomic scope" value="Bacteria"/>
</dbReference>
<evidence type="ECO:0000313" key="2">
    <source>
        <dbReference type="Proteomes" id="UP000001052"/>
    </source>
</evidence>
<gene>
    <name evidence="1" type="ordered locus">Dret_1334</name>
</gene>
<accession>C8X2H5</accession>
<proteinExistence type="predicted"/>
<evidence type="ECO:0000313" key="1">
    <source>
        <dbReference type="EMBL" id="ACV68622.1"/>
    </source>
</evidence>
<dbReference type="EMBL" id="CP001734">
    <property type="protein sequence ID" value="ACV68622.1"/>
    <property type="molecule type" value="Genomic_DNA"/>
</dbReference>
<organism evidence="1 2">
    <name type="scientific">Desulfohalobium retbaense (strain ATCC 49708 / DSM 5692 / JCM 16813 / HR100)</name>
    <dbReference type="NCBI Taxonomy" id="485915"/>
    <lineage>
        <taxon>Bacteria</taxon>
        <taxon>Pseudomonadati</taxon>
        <taxon>Thermodesulfobacteriota</taxon>
        <taxon>Desulfovibrionia</taxon>
        <taxon>Desulfovibrionales</taxon>
        <taxon>Desulfohalobiaceae</taxon>
        <taxon>Desulfohalobium</taxon>
    </lineage>
</organism>
<dbReference type="RefSeq" id="WP_015751769.1">
    <property type="nucleotide sequence ID" value="NC_013223.1"/>
</dbReference>
<protein>
    <recommendedName>
        <fullName evidence="3">Lipoprotein</fullName>
    </recommendedName>
</protein>
<name>C8X2H5_DESRD</name>
<keyword evidence="2" id="KW-1185">Reference proteome</keyword>